<dbReference type="SUPFAM" id="SSF50630">
    <property type="entry name" value="Acid proteases"/>
    <property type="match status" value="1"/>
</dbReference>
<protein>
    <submittedName>
        <fullName evidence="2">Uncharacterized protein</fullName>
    </submittedName>
</protein>
<dbReference type="PANTHER" id="PTHR33067">
    <property type="entry name" value="RNA-DIRECTED DNA POLYMERASE-RELATED"/>
    <property type="match status" value="1"/>
</dbReference>
<evidence type="ECO:0000256" key="1">
    <source>
        <dbReference type="SAM" id="MobiDB-lite"/>
    </source>
</evidence>
<dbReference type="AlphaFoldDB" id="A0A438CUB3"/>
<evidence type="ECO:0000313" key="3">
    <source>
        <dbReference type="Proteomes" id="UP000288805"/>
    </source>
</evidence>
<name>A0A438CUB3_VITVI</name>
<dbReference type="Proteomes" id="UP000288805">
    <property type="component" value="Unassembled WGS sequence"/>
</dbReference>
<evidence type="ECO:0000313" key="2">
    <source>
        <dbReference type="EMBL" id="RVW26792.1"/>
    </source>
</evidence>
<organism evidence="2 3">
    <name type="scientific">Vitis vinifera</name>
    <name type="common">Grape</name>
    <dbReference type="NCBI Taxonomy" id="29760"/>
    <lineage>
        <taxon>Eukaryota</taxon>
        <taxon>Viridiplantae</taxon>
        <taxon>Streptophyta</taxon>
        <taxon>Embryophyta</taxon>
        <taxon>Tracheophyta</taxon>
        <taxon>Spermatophyta</taxon>
        <taxon>Magnoliopsida</taxon>
        <taxon>eudicotyledons</taxon>
        <taxon>Gunneridae</taxon>
        <taxon>Pentapetalae</taxon>
        <taxon>rosids</taxon>
        <taxon>Vitales</taxon>
        <taxon>Vitaceae</taxon>
        <taxon>Viteae</taxon>
        <taxon>Vitis</taxon>
    </lineage>
</organism>
<proteinExistence type="predicted"/>
<accession>A0A438CUB3</accession>
<feature type="region of interest" description="Disordered" evidence="1">
    <location>
        <begin position="159"/>
        <end position="186"/>
    </location>
</feature>
<dbReference type="InterPro" id="IPR021109">
    <property type="entry name" value="Peptidase_aspartic_dom_sf"/>
</dbReference>
<dbReference type="CDD" id="cd00303">
    <property type="entry name" value="retropepsin_like"/>
    <property type="match status" value="1"/>
</dbReference>
<feature type="compositionally biased region" description="Basic and acidic residues" evidence="1">
    <location>
        <begin position="208"/>
        <end position="237"/>
    </location>
</feature>
<reference evidence="2 3" key="1">
    <citation type="journal article" date="2018" name="PLoS Genet.">
        <title>Population sequencing reveals clonal diversity and ancestral inbreeding in the grapevine cultivar Chardonnay.</title>
        <authorList>
            <person name="Roach M.J."/>
            <person name="Johnson D.L."/>
            <person name="Bohlmann J."/>
            <person name="van Vuuren H.J."/>
            <person name="Jones S.J."/>
            <person name="Pretorius I.S."/>
            <person name="Schmidt S.A."/>
            <person name="Borneman A.R."/>
        </authorList>
    </citation>
    <scope>NUCLEOTIDE SEQUENCE [LARGE SCALE GENOMIC DNA]</scope>
    <source>
        <strain evidence="3">cv. Chardonnay</strain>
        <tissue evidence="2">Leaf</tissue>
    </source>
</reference>
<dbReference type="EMBL" id="QGNW01001983">
    <property type="protein sequence ID" value="RVW26792.1"/>
    <property type="molecule type" value="Genomic_DNA"/>
</dbReference>
<dbReference type="Gene3D" id="2.40.70.10">
    <property type="entry name" value="Acid Proteases"/>
    <property type="match status" value="1"/>
</dbReference>
<sequence>MSKNPEEAMDFLNYVADVSRGWDEPTKGEVGKMKSQLNAYNAKAGCPNNNAPYGNTYNSSWRNHPNFSWKARATQYQQPDPPSQQSSSIEQAIANLSKVMGDFIEKQEATNARVDQKIDRVESMLNKRMDGMQNDMNQKFDNIQYSISRLTNLNTLQEKGRFPSQPHQNPKGVHEVESQEGESSQVKDVKALITLRSGKKIEQPTPKPHVEKEEEIKKGKEMEDKEGEISEEKKDSDATMNVIPEKELLKEEMLKKSTSPPFPQALHGKKGIRNAAEILEVLRQVKVNIPLLDMIKQVPTYAKFLKDLCTIKRGLTVNKKAFLTEQVSAILQCKSPLKYKDPGSPTISVMIGGKVVEKALLDLGASVNLLPYSVYKQLGLGELKPTAITLSLADRSVKIPRGEANLVPIILGRPFLATSNAIINCRNGLMQLTFGNMTLDLNIFYMSKKQITPEEEEGPEELCIIDTLVEEHCNQHMQEKLNESLVDIEEGFSESPIGLATLQSWRKIEGILPLFNEEEKAAVEKKFQNSI</sequence>
<dbReference type="PANTHER" id="PTHR33067:SF32">
    <property type="entry name" value="ASPARTIC PEPTIDASE DDI1-TYPE DOMAIN-CONTAINING PROTEIN"/>
    <property type="match status" value="1"/>
</dbReference>
<comment type="caution">
    <text evidence="2">The sequence shown here is derived from an EMBL/GenBank/DDBJ whole genome shotgun (WGS) entry which is preliminary data.</text>
</comment>
<gene>
    <name evidence="2" type="ORF">CK203_099730</name>
</gene>
<feature type="region of interest" description="Disordered" evidence="1">
    <location>
        <begin position="200"/>
        <end position="237"/>
    </location>
</feature>